<evidence type="ECO:0000313" key="3">
    <source>
        <dbReference type="Proteomes" id="UP001231189"/>
    </source>
</evidence>
<sequence>MEPGGNGGTGQTSPRGNDWEVVQLTASNYASTPGPARSEPSDEESAGHVYGTKGDDSAAAALMMSGHFSVPKNEAENLLVKADSTQREEARGSQYAVSDTGDDEGVEEKLKGDDVDRISSLDKGKSLSSVDMKPDDGNTSRGLSLAAEDAVMFSSSGQTAMVDAEKELSLSATESKTTEEKSEDPTLQNVDTVTGSSKVVASGEESRPDGSRGPPGAWWQKQIISLYKSARESNKFWPIIVAGAALMGMAYFRRRWLKGKLHLQQVKLQPASSKERINHAVAPLNRIKDILAAGNHPSPAPHGHARSS</sequence>
<reference evidence="2" key="1">
    <citation type="submission" date="2023-07" db="EMBL/GenBank/DDBJ databases">
        <title>A chromosome-level genome assembly of Lolium multiflorum.</title>
        <authorList>
            <person name="Chen Y."/>
            <person name="Copetti D."/>
            <person name="Kolliker R."/>
            <person name="Studer B."/>
        </authorList>
    </citation>
    <scope>NUCLEOTIDE SEQUENCE</scope>
    <source>
        <strain evidence="2">02402/16</strain>
        <tissue evidence="2">Leaf</tissue>
    </source>
</reference>
<proteinExistence type="predicted"/>
<organism evidence="2 3">
    <name type="scientific">Lolium multiflorum</name>
    <name type="common">Italian ryegrass</name>
    <name type="synonym">Lolium perenne subsp. multiflorum</name>
    <dbReference type="NCBI Taxonomy" id="4521"/>
    <lineage>
        <taxon>Eukaryota</taxon>
        <taxon>Viridiplantae</taxon>
        <taxon>Streptophyta</taxon>
        <taxon>Embryophyta</taxon>
        <taxon>Tracheophyta</taxon>
        <taxon>Spermatophyta</taxon>
        <taxon>Magnoliopsida</taxon>
        <taxon>Liliopsida</taxon>
        <taxon>Poales</taxon>
        <taxon>Poaceae</taxon>
        <taxon>BOP clade</taxon>
        <taxon>Pooideae</taxon>
        <taxon>Poodae</taxon>
        <taxon>Poeae</taxon>
        <taxon>Poeae Chloroplast Group 2 (Poeae type)</taxon>
        <taxon>Loliodinae</taxon>
        <taxon>Loliinae</taxon>
        <taxon>Lolium</taxon>
    </lineage>
</organism>
<keyword evidence="3" id="KW-1185">Reference proteome</keyword>
<feature type="region of interest" description="Disordered" evidence="1">
    <location>
        <begin position="25"/>
        <end position="53"/>
    </location>
</feature>
<dbReference type="EMBL" id="JAUUTY010000006">
    <property type="protein sequence ID" value="KAK1620909.1"/>
    <property type="molecule type" value="Genomic_DNA"/>
</dbReference>
<comment type="caution">
    <text evidence="2">The sequence shown here is derived from an EMBL/GenBank/DDBJ whole genome shotgun (WGS) entry which is preliminary data.</text>
</comment>
<gene>
    <name evidence="2" type="ORF">QYE76_026426</name>
</gene>
<dbReference type="AlphaFoldDB" id="A0AAD8RJL7"/>
<feature type="compositionally biased region" description="Polar residues" evidence="1">
    <location>
        <begin position="185"/>
        <end position="199"/>
    </location>
</feature>
<accession>A0AAD8RJL7</accession>
<feature type="region of interest" description="Disordered" evidence="1">
    <location>
        <begin position="167"/>
        <end position="216"/>
    </location>
</feature>
<dbReference type="InterPro" id="IPR040304">
    <property type="entry name" value="ATG8-IP-1/2"/>
</dbReference>
<name>A0AAD8RJL7_LOLMU</name>
<feature type="region of interest" description="Disordered" evidence="1">
    <location>
        <begin position="83"/>
        <end position="143"/>
    </location>
</feature>
<dbReference type="Proteomes" id="UP001231189">
    <property type="component" value="Unassembled WGS sequence"/>
</dbReference>
<evidence type="ECO:0000313" key="2">
    <source>
        <dbReference type="EMBL" id="KAK1620909.1"/>
    </source>
</evidence>
<dbReference type="PANTHER" id="PTHR34797">
    <property type="entry name" value="ATG8-INTERACTING PROTEIN 2"/>
    <property type="match status" value="1"/>
</dbReference>
<evidence type="ECO:0000256" key="1">
    <source>
        <dbReference type="SAM" id="MobiDB-lite"/>
    </source>
</evidence>
<protein>
    <submittedName>
        <fullName evidence="2">Uncharacterized protein</fullName>
    </submittedName>
</protein>
<feature type="compositionally biased region" description="Basic and acidic residues" evidence="1">
    <location>
        <begin position="107"/>
        <end position="125"/>
    </location>
</feature>
<dbReference type="PANTHER" id="PTHR34797:SF4">
    <property type="entry name" value="OS02G0821900 PROTEIN"/>
    <property type="match status" value="1"/>
</dbReference>